<dbReference type="EMBL" id="JAAWWB010000025">
    <property type="protein sequence ID" value="KAG6752429.1"/>
    <property type="molecule type" value="Genomic_DNA"/>
</dbReference>
<keyword evidence="2 9" id="KW-0812">Transmembrane</keyword>
<feature type="transmembrane region" description="Helical" evidence="9">
    <location>
        <begin position="612"/>
        <end position="638"/>
    </location>
</feature>
<accession>A0A8X7YJU9</accession>
<feature type="repeat" description="ANK" evidence="7">
    <location>
        <begin position="158"/>
        <end position="191"/>
    </location>
</feature>
<dbReference type="Proteomes" id="UP000886885">
    <property type="component" value="Chromosome 13A"/>
</dbReference>
<comment type="subcellular location">
    <subcellularLocation>
        <location evidence="1">Membrane</location>
        <topology evidence="1">Multi-pass membrane protein</topology>
    </subcellularLocation>
</comment>
<keyword evidence="3" id="KW-0677">Repeat</keyword>
<feature type="transmembrane region" description="Helical" evidence="9">
    <location>
        <begin position="578"/>
        <end position="606"/>
    </location>
</feature>
<feature type="repeat" description="ANK" evidence="7">
    <location>
        <begin position="300"/>
        <end position="323"/>
    </location>
</feature>
<dbReference type="PANTHER" id="PTHR24186">
    <property type="entry name" value="PROTEIN PHOSPHATASE 1 REGULATORY SUBUNIT"/>
    <property type="match status" value="1"/>
</dbReference>
<protein>
    <recommendedName>
        <fullName evidence="10">PGG domain-containing protein</fullName>
    </recommendedName>
</protein>
<evidence type="ECO:0000259" key="10">
    <source>
        <dbReference type="Pfam" id="PF13962"/>
    </source>
</evidence>
<feature type="transmembrane region" description="Helical" evidence="9">
    <location>
        <begin position="650"/>
        <end position="668"/>
    </location>
</feature>
<feature type="compositionally biased region" description="Polar residues" evidence="8">
    <location>
        <begin position="434"/>
        <end position="444"/>
    </location>
</feature>
<sequence length="687" mass="76981">MSSVAINIDENSIPRGHMANAMIDSKLHECVRQDNTAAFKSRVEQHLTEKLVTPCGNTLLHVAVSYGSDNITSYLAQTFPSLITIQNSQKDTILHLAAREGKASHTIKSLAESNPSLMRKTNTKGNTPLHDAVIKGNKELAIFLVSKDPEVAYYNNKNGRSPLYLAVENGNKKEILDDLLKTEASFPIESEDGDALPKGKSPVHAAIEQRNRDILEKLEKAKPELLCLPEEELGNSLHHASSAGFLEGVQFLLQKFLNGAYERNREGNYPIHLACKNDSVDVVKEFLKITPYPKEFLNKKGQNILHVAAENGQGNVVRYILENDQKIVEPLLNEMDEDGNTPLHLAARHGQSTAAFVLVRDKRVENLIVNNENFTPYDVAKQQSKMAVNQYNKTDEMLAKEREQFDSKNSIPADEIQIEVNSEDVKDGKKNSTTEKATASTGSQGKDKAVDSKDYKLLDYYGTMTTLSILYFYARPEKSLYERFTSTQGKPPRKQEITIRIQNLLVVAVLVAGVTFAGAIQMPQQRDKNNGTELNSITVSSLLDVYLCLDVWALNTSVVAAIILLLTKLNDVNFAPFALWFSSLLVGGSIYMMCLSFFFAVTITLWGGSNYGVFAIILIVVGIVFFLAQTLLYIIWILQPSVNQIIEGKLSHYVYVYYISFFMLVYNWRCLTSYSLHKLRDLWTKPK</sequence>
<evidence type="ECO:0000256" key="8">
    <source>
        <dbReference type="SAM" id="MobiDB-lite"/>
    </source>
</evidence>
<dbReference type="OrthoDB" id="665356at2759"/>
<dbReference type="AlphaFoldDB" id="A0A8X7YJU9"/>
<comment type="caution">
    <text evidence="11">The sequence shown here is derived from an EMBL/GenBank/DDBJ whole genome shotgun (WGS) entry which is preliminary data.</text>
</comment>
<feature type="compositionally biased region" description="Basic and acidic residues" evidence="8">
    <location>
        <begin position="423"/>
        <end position="433"/>
    </location>
</feature>
<dbReference type="Pfam" id="PF00023">
    <property type="entry name" value="Ank"/>
    <property type="match status" value="1"/>
</dbReference>
<dbReference type="InterPro" id="IPR026961">
    <property type="entry name" value="PGG_dom"/>
</dbReference>
<feature type="repeat" description="ANK" evidence="7">
    <location>
        <begin position="338"/>
        <end position="360"/>
    </location>
</feature>
<keyword evidence="6 9" id="KW-0472">Membrane</keyword>
<dbReference type="Pfam" id="PF13962">
    <property type="entry name" value="PGG"/>
    <property type="match status" value="1"/>
</dbReference>
<dbReference type="PROSITE" id="PS50297">
    <property type="entry name" value="ANK_REP_REGION"/>
    <property type="match status" value="4"/>
</dbReference>
<evidence type="ECO:0000313" key="12">
    <source>
        <dbReference type="Proteomes" id="UP000886885"/>
    </source>
</evidence>
<dbReference type="SMART" id="SM00248">
    <property type="entry name" value="ANK"/>
    <property type="match status" value="9"/>
</dbReference>
<dbReference type="InterPro" id="IPR002110">
    <property type="entry name" value="Ankyrin_rpt"/>
</dbReference>
<feature type="repeat" description="ANK" evidence="7">
    <location>
        <begin position="124"/>
        <end position="156"/>
    </location>
</feature>
<dbReference type="GO" id="GO:0005886">
    <property type="term" value="C:plasma membrane"/>
    <property type="evidence" value="ECO:0007669"/>
    <property type="project" value="TreeGrafter"/>
</dbReference>
<keyword evidence="5 7" id="KW-0040">ANK repeat</keyword>
<keyword evidence="12" id="KW-1185">Reference proteome</keyword>
<feature type="domain" description="PGG" evidence="10">
    <location>
        <begin position="499"/>
        <end position="603"/>
    </location>
</feature>
<name>A0A8X7YJU9_POPTO</name>
<feature type="transmembrane region" description="Helical" evidence="9">
    <location>
        <begin position="543"/>
        <end position="566"/>
    </location>
</feature>
<organism evidence="11 12">
    <name type="scientific">Populus tomentosa</name>
    <name type="common">Chinese white poplar</name>
    <dbReference type="NCBI Taxonomy" id="118781"/>
    <lineage>
        <taxon>Eukaryota</taxon>
        <taxon>Viridiplantae</taxon>
        <taxon>Streptophyta</taxon>
        <taxon>Embryophyta</taxon>
        <taxon>Tracheophyta</taxon>
        <taxon>Spermatophyta</taxon>
        <taxon>Magnoliopsida</taxon>
        <taxon>eudicotyledons</taxon>
        <taxon>Gunneridae</taxon>
        <taxon>Pentapetalae</taxon>
        <taxon>rosids</taxon>
        <taxon>fabids</taxon>
        <taxon>Malpighiales</taxon>
        <taxon>Salicaceae</taxon>
        <taxon>Saliceae</taxon>
        <taxon>Populus</taxon>
    </lineage>
</organism>
<dbReference type="PANTHER" id="PTHR24186:SF46">
    <property type="entry name" value="PROTEIN ACCELERATED CELL DEATH 6-LIKE"/>
    <property type="match status" value="1"/>
</dbReference>
<evidence type="ECO:0000256" key="3">
    <source>
        <dbReference type="ARBA" id="ARBA00022737"/>
    </source>
</evidence>
<feature type="region of interest" description="Disordered" evidence="8">
    <location>
        <begin position="419"/>
        <end position="448"/>
    </location>
</feature>
<evidence type="ECO:0000256" key="1">
    <source>
        <dbReference type="ARBA" id="ARBA00004141"/>
    </source>
</evidence>
<evidence type="ECO:0000256" key="5">
    <source>
        <dbReference type="ARBA" id="ARBA00023043"/>
    </source>
</evidence>
<evidence type="ECO:0000313" key="11">
    <source>
        <dbReference type="EMBL" id="KAG6752429.1"/>
    </source>
</evidence>
<keyword evidence="4 9" id="KW-1133">Transmembrane helix</keyword>
<evidence type="ECO:0000256" key="2">
    <source>
        <dbReference type="ARBA" id="ARBA00022692"/>
    </source>
</evidence>
<gene>
    <name evidence="11" type="ORF">POTOM_044657</name>
</gene>
<evidence type="ECO:0000256" key="7">
    <source>
        <dbReference type="PROSITE-ProRule" id="PRU00023"/>
    </source>
</evidence>
<evidence type="ECO:0000256" key="6">
    <source>
        <dbReference type="ARBA" id="ARBA00023136"/>
    </source>
</evidence>
<dbReference type="PROSITE" id="PS50088">
    <property type="entry name" value="ANK_REPEAT"/>
    <property type="match status" value="4"/>
</dbReference>
<evidence type="ECO:0000256" key="9">
    <source>
        <dbReference type="SAM" id="Phobius"/>
    </source>
</evidence>
<reference evidence="11" key="1">
    <citation type="journal article" date="2020" name="bioRxiv">
        <title>Hybrid origin of Populus tomentosa Carr. identified through genome sequencing and phylogenomic analysis.</title>
        <authorList>
            <person name="An X."/>
            <person name="Gao K."/>
            <person name="Chen Z."/>
            <person name="Li J."/>
            <person name="Yang X."/>
            <person name="Yang X."/>
            <person name="Zhou J."/>
            <person name="Guo T."/>
            <person name="Zhao T."/>
            <person name="Huang S."/>
            <person name="Miao D."/>
            <person name="Khan W.U."/>
            <person name="Rao P."/>
            <person name="Ye M."/>
            <person name="Lei B."/>
            <person name="Liao W."/>
            <person name="Wang J."/>
            <person name="Ji L."/>
            <person name="Li Y."/>
            <person name="Guo B."/>
            <person name="Mustafa N.S."/>
            <person name="Li S."/>
            <person name="Yun Q."/>
            <person name="Keller S.R."/>
            <person name="Mao J."/>
            <person name="Zhang R."/>
            <person name="Strauss S.H."/>
        </authorList>
    </citation>
    <scope>NUCLEOTIDE SEQUENCE</scope>
    <source>
        <strain evidence="11">GM15</strain>
        <tissue evidence="11">Leaf</tissue>
    </source>
</reference>
<evidence type="ECO:0000256" key="4">
    <source>
        <dbReference type="ARBA" id="ARBA00022989"/>
    </source>
</evidence>
<dbReference type="Pfam" id="PF12796">
    <property type="entry name" value="Ank_2"/>
    <property type="match status" value="2"/>
</dbReference>
<proteinExistence type="predicted"/>
<feature type="transmembrane region" description="Helical" evidence="9">
    <location>
        <begin position="503"/>
        <end position="523"/>
    </location>
</feature>